<dbReference type="InterPro" id="IPR025652">
    <property type="entry name" value="TesB_C"/>
</dbReference>
<evidence type="ECO:0000259" key="8">
    <source>
        <dbReference type="Pfam" id="PF02551"/>
    </source>
</evidence>
<keyword evidence="3" id="KW-0378">Hydrolase</keyword>
<reference evidence="10 11" key="1">
    <citation type="submission" date="2016-11" db="EMBL/GenBank/DDBJ databases">
        <authorList>
            <person name="Jaros S."/>
            <person name="Januszkiewicz K."/>
            <person name="Wedrychowicz H."/>
        </authorList>
    </citation>
    <scope>NUCLEOTIDE SEQUENCE [LARGE SCALE GENOMIC DNA]</scope>
    <source>
        <strain evidence="10 11">CGMCC 4.5723</strain>
    </source>
</reference>
<evidence type="ECO:0000259" key="9">
    <source>
        <dbReference type="Pfam" id="PF13622"/>
    </source>
</evidence>
<evidence type="ECO:0000313" key="10">
    <source>
        <dbReference type="EMBL" id="SHI98423.1"/>
    </source>
</evidence>
<dbReference type="EMBL" id="FQZK01000003">
    <property type="protein sequence ID" value="SHI98423.1"/>
    <property type="molecule type" value="Genomic_DNA"/>
</dbReference>
<proteinExistence type="inferred from homology"/>
<feature type="domain" description="Acyl-CoA thioesterase-like N-terminal HotDog" evidence="9">
    <location>
        <begin position="42"/>
        <end position="118"/>
    </location>
</feature>
<dbReference type="InterPro" id="IPR029069">
    <property type="entry name" value="HotDog_dom_sf"/>
</dbReference>
<dbReference type="PANTHER" id="PTHR11066:SF34">
    <property type="entry name" value="ACYL-COENZYME A THIOESTERASE 8"/>
    <property type="match status" value="1"/>
</dbReference>
<dbReference type="Pfam" id="PF02551">
    <property type="entry name" value="Acyl_CoA_thio"/>
    <property type="match status" value="1"/>
</dbReference>
<dbReference type="PANTHER" id="PTHR11066">
    <property type="entry name" value="ACYL-COA THIOESTERASE"/>
    <property type="match status" value="1"/>
</dbReference>
<evidence type="ECO:0000256" key="3">
    <source>
        <dbReference type="ARBA" id="ARBA00022801"/>
    </source>
</evidence>
<dbReference type="InterPro" id="IPR003703">
    <property type="entry name" value="Acyl_CoA_thio"/>
</dbReference>
<evidence type="ECO:0000256" key="2">
    <source>
        <dbReference type="ARBA" id="ARBA00011881"/>
    </source>
</evidence>
<organism evidence="10 11">
    <name type="scientific">Nocardiopsis flavescens</name>
    <dbReference type="NCBI Taxonomy" id="758803"/>
    <lineage>
        <taxon>Bacteria</taxon>
        <taxon>Bacillati</taxon>
        <taxon>Actinomycetota</taxon>
        <taxon>Actinomycetes</taxon>
        <taxon>Streptosporangiales</taxon>
        <taxon>Nocardiopsidaceae</taxon>
        <taxon>Nocardiopsis</taxon>
    </lineage>
</organism>
<gene>
    <name evidence="10" type="ORF">SAMN05421803_10372</name>
</gene>
<evidence type="ECO:0000256" key="1">
    <source>
        <dbReference type="ARBA" id="ARBA00006538"/>
    </source>
</evidence>
<dbReference type="FunFam" id="2.40.160.210:FF:000001">
    <property type="entry name" value="Acyl-CoA thioesterase II"/>
    <property type="match status" value="1"/>
</dbReference>
<dbReference type="CDD" id="cd03445">
    <property type="entry name" value="Thioesterase_II_repeat2"/>
    <property type="match status" value="1"/>
</dbReference>
<evidence type="ECO:0000256" key="7">
    <source>
        <dbReference type="ARBA" id="ARBA00079653"/>
    </source>
</evidence>
<comment type="subunit">
    <text evidence="2">Homotetramer.</text>
</comment>
<dbReference type="Gene3D" id="2.40.160.210">
    <property type="entry name" value="Acyl-CoA thioesterase, double hotdog domain"/>
    <property type="match status" value="1"/>
</dbReference>
<dbReference type="GO" id="GO:0047617">
    <property type="term" value="F:fatty acyl-CoA hydrolase activity"/>
    <property type="evidence" value="ECO:0007669"/>
    <property type="project" value="UniProtKB-EC"/>
</dbReference>
<dbReference type="GO" id="GO:0006637">
    <property type="term" value="P:acyl-CoA metabolic process"/>
    <property type="evidence" value="ECO:0007669"/>
    <property type="project" value="InterPro"/>
</dbReference>
<dbReference type="STRING" id="758803.SAMN05421803_10372"/>
<dbReference type="Proteomes" id="UP000184452">
    <property type="component" value="Unassembled WGS sequence"/>
</dbReference>
<dbReference type="CDD" id="cd03444">
    <property type="entry name" value="Thioesterase_II_repeat1"/>
    <property type="match status" value="1"/>
</dbReference>
<evidence type="ECO:0000313" key="11">
    <source>
        <dbReference type="Proteomes" id="UP000184452"/>
    </source>
</evidence>
<evidence type="ECO:0000256" key="5">
    <source>
        <dbReference type="ARBA" id="ARBA00050943"/>
    </source>
</evidence>
<keyword evidence="4" id="KW-0443">Lipid metabolism</keyword>
<protein>
    <recommendedName>
        <fullName evidence="6">Acyl-CoA thioesterase 2</fullName>
    </recommendedName>
    <alternativeName>
        <fullName evidence="7">Thioesterase II</fullName>
    </alternativeName>
</protein>
<evidence type="ECO:0000256" key="4">
    <source>
        <dbReference type="ARBA" id="ARBA00023098"/>
    </source>
</evidence>
<dbReference type="InterPro" id="IPR049449">
    <property type="entry name" value="TesB_ACOT8-like_N"/>
</dbReference>
<dbReference type="InterPro" id="IPR042171">
    <property type="entry name" value="Acyl-CoA_hotdog"/>
</dbReference>
<sequence>MSDGADESRREQSLADLLAVLDLERIEVNIFRGSSPQEGPQRVFGGLVAGQALVAAGRTAPEDRYVHSLHAYFIRPGDPSVPIVYEVDRVRDGRSFTTRRVVAVQHGKPIFTLSASFHKEEPGLDHRIPMPDVPPPEELPSTRERLRAEFGRVPGFVRWHPIELRPVGPLSYEAERDPRLRTPVNPVWLKVDGRLPDDRLTQVCLMTYASDLTLLDTVLLRHGRSFAGISMASLDHAMWFHRPFRADEWLLYAQETPTAQGARGLARGLVYTRDGQLVCSVVQEGLIRVVDAEGWSDALRAGPV</sequence>
<keyword evidence="11" id="KW-1185">Reference proteome</keyword>
<evidence type="ECO:0000256" key="6">
    <source>
        <dbReference type="ARBA" id="ARBA00071120"/>
    </source>
</evidence>
<dbReference type="RefSeq" id="WP_073376654.1">
    <property type="nucleotide sequence ID" value="NZ_FQZK01000003.1"/>
</dbReference>
<comment type="similarity">
    <text evidence="1">Belongs to the C/M/P thioester hydrolase family.</text>
</comment>
<dbReference type="GO" id="GO:0009062">
    <property type="term" value="P:fatty acid catabolic process"/>
    <property type="evidence" value="ECO:0007669"/>
    <property type="project" value="TreeGrafter"/>
</dbReference>
<dbReference type="Pfam" id="PF13622">
    <property type="entry name" value="4HBT_3"/>
    <property type="match status" value="1"/>
</dbReference>
<feature type="domain" description="Acyl-CoA thioesterase 2 C-terminal" evidence="8">
    <location>
        <begin position="185"/>
        <end position="286"/>
    </location>
</feature>
<dbReference type="AlphaFoldDB" id="A0A1M6FLA8"/>
<accession>A0A1M6FLA8</accession>
<comment type="catalytic activity">
    <reaction evidence="5">
        <text>a fatty acyl-CoA + H2O = a fatty acid + CoA + H(+)</text>
        <dbReference type="Rhea" id="RHEA:16781"/>
        <dbReference type="ChEBI" id="CHEBI:15377"/>
        <dbReference type="ChEBI" id="CHEBI:15378"/>
        <dbReference type="ChEBI" id="CHEBI:28868"/>
        <dbReference type="ChEBI" id="CHEBI:57287"/>
        <dbReference type="ChEBI" id="CHEBI:77636"/>
        <dbReference type="EC" id="3.1.2.20"/>
    </reaction>
    <physiologicalReaction direction="left-to-right" evidence="5">
        <dbReference type="Rhea" id="RHEA:16782"/>
    </physiologicalReaction>
</comment>
<dbReference type="NCBIfam" id="TIGR00189">
    <property type="entry name" value="tesB"/>
    <property type="match status" value="1"/>
</dbReference>
<dbReference type="SUPFAM" id="SSF54637">
    <property type="entry name" value="Thioesterase/thiol ester dehydrase-isomerase"/>
    <property type="match status" value="2"/>
</dbReference>
<name>A0A1M6FLA8_9ACTN</name>
<dbReference type="OrthoDB" id="9781019at2"/>